<feature type="non-terminal residue" evidence="2">
    <location>
        <position position="267"/>
    </location>
</feature>
<comment type="caution">
    <text evidence="2">The sequence shown here is derived from an EMBL/GenBank/DDBJ whole genome shotgun (WGS) entry which is preliminary data.</text>
</comment>
<dbReference type="Gene3D" id="3.30.360.10">
    <property type="entry name" value="Dihydrodipicolinate Reductase, domain 2"/>
    <property type="match status" value="1"/>
</dbReference>
<sequence>MTKIFVMGAVGKMCIEATRDLVKTSDFDKFLLADIDEQKLKELEKELNDKRVHTLRIDASDEDRVADAIKGYDFVMNGLAYDRAEPTLKAILRCKIPAADLDSGLWEYSEDFEKAGVLYANGVGMTPGVTDIMARYGVDRCEKVEEIYVYWASFRPIAISPGLVLTSFGEIDPEEKKRAYYENGKCHPQPPLKESRTVEFEPPYGKLDVYYVPHSETFTLSKLVPGVKRVKTMGTWPPADMEVLKQLVDFGVFEQKTIKHKGQNFNT</sequence>
<organism evidence="2">
    <name type="scientific">marine sediment metagenome</name>
    <dbReference type="NCBI Taxonomy" id="412755"/>
    <lineage>
        <taxon>unclassified sequences</taxon>
        <taxon>metagenomes</taxon>
        <taxon>ecological metagenomes</taxon>
    </lineage>
</organism>
<protein>
    <recommendedName>
        <fullName evidence="1">Saccharopine dehydrogenase NADP binding domain-containing protein</fullName>
    </recommendedName>
</protein>
<name>X0S2F4_9ZZZZ</name>
<reference evidence="2" key="1">
    <citation type="journal article" date="2014" name="Front. Microbiol.">
        <title>High frequency of phylogenetically diverse reductive dehalogenase-homologous genes in deep subseafloor sedimentary metagenomes.</title>
        <authorList>
            <person name="Kawai M."/>
            <person name="Futagami T."/>
            <person name="Toyoda A."/>
            <person name="Takaki Y."/>
            <person name="Nishi S."/>
            <person name="Hori S."/>
            <person name="Arai W."/>
            <person name="Tsubouchi T."/>
            <person name="Morono Y."/>
            <person name="Uchiyama I."/>
            <person name="Ito T."/>
            <person name="Fujiyama A."/>
            <person name="Inagaki F."/>
            <person name="Takami H."/>
        </authorList>
    </citation>
    <scope>NUCLEOTIDE SEQUENCE</scope>
    <source>
        <strain evidence="2">Expedition CK06-06</strain>
    </source>
</reference>
<dbReference type="PANTHER" id="PTHR43796">
    <property type="entry name" value="CARBOXYNORSPERMIDINE SYNTHASE"/>
    <property type="match status" value="1"/>
</dbReference>
<dbReference type="InterPro" id="IPR036291">
    <property type="entry name" value="NAD(P)-bd_dom_sf"/>
</dbReference>
<dbReference type="InterPro" id="IPR005097">
    <property type="entry name" value="Sacchrp_dh_NADP-bd"/>
</dbReference>
<gene>
    <name evidence="2" type="ORF">S01H1_13361</name>
</gene>
<feature type="domain" description="Saccharopine dehydrogenase NADP binding" evidence="1">
    <location>
        <begin position="4"/>
        <end position="117"/>
    </location>
</feature>
<dbReference type="Pfam" id="PF03435">
    <property type="entry name" value="Sacchrp_dh_NADP"/>
    <property type="match status" value="1"/>
</dbReference>
<accession>X0S2F4</accession>
<evidence type="ECO:0000313" key="2">
    <source>
        <dbReference type="EMBL" id="GAF75229.1"/>
    </source>
</evidence>
<dbReference type="EMBL" id="BARS01006892">
    <property type="protein sequence ID" value="GAF75229.1"/>
    <property type="molecule type" value="Genomic_DNA"/>
</dbReference>
<dbReference type="PANTHER" id="PTHR43796:SF2">
    <property type="entry name" value="CARBOXYNORSPERMIDINE SYNTHASE"/>
    <property type="match status" value="1"/>
</dbReference>
<evidence type="ECO:0000259" key="1">
    <source>
        <dbReference type="Pfam" id="PF03435"/>
    </source>
</evidence>
<proteinExistence type="predicted"/>
<dbReference type="AlphaFoldDB" id="X0S2F4"/>
<dbReference type="Gene3D" id="3.40.50.720">
    <property type="entry name" value="NAD(P)-binding Rossmann-like Domain"/>
    <property type="match status" value="1"/>
</dbReference>
<dbReference type="SUPFAM" id="SSF51735">
    <property type="entry name" value="NAD(P)-binding Rossmann-fold domains"/>
    <property type="match status" value="1"/>
</dbReference>